<protein>
    <submittedName>
        <fullName evidence="3">Uncharacterized protein</fullName>
    </submittedName>
</protein>
<dbReference type="Proteomes" id="UP000292402">
    <property type="component" value="Unassembled WGS sequence"/>
</dbReference>
<evidence type="ECO:0000313" key="3">
    <source>
        <dbReference type="EMBL" id="RYN28577.1"/>
    </source>
</evidence>
<evidence type="ECO:0000256" key="1">
    <source>
        <dbReference type="SAM" id="MobiDB-lite"/>
    </source>
</evidence>
<evidence type="ECO:0000313" key="2">
    <source>
        <dbReference type="EMBL" id="RYN16075.1"/>
    </source>
</evidence>
<dbReference type="EMBL" id="PDXA01000082">
    <property type="protein sequence ID" value="RYN28577.1"/>
    <property type="molecule type" value="Genomic_DNA"/>
</dbReference>
<feature type="compositionally biased region" description="Polar residues" evidence="1">
    <location>
        <begin position="61"/>
        <end position="73"/>
    </location>
</feature>
<feature type="compositionally biased region" description="Polar residues" evidence="1">
    <location>
        <begin position="104"/>
        <end position="117"/>
    </location>
</feature>
<feature type="region of interest" description="Disordered" evidence="1">
    <location>
        <begin position="61"/>
        <end position="183"/>
    </location>
</feature>
<dbReference type="Proteomes" id="UP000292340">
    <property type="component" value="Unassembled WGS sequence"/>
</dbReference>
<evidence type="ECO:0000313" key="5">
    <source>
        <dbReference type="Proteomes" id="UP000292402"/>
    </source>
</evidence>
<name>A0A4Q4M191_9PLEO</name>
<sequence>MGAAGFSWRQCSLPSVQGQAEYLKSQSPPQAFFNHLIFFFRRPNEETQLFVSPEVMSPQLTCQSRIPSSSEQADPSKEPRNLNGIIEIPDTDDEEYDSDRSDNVLGQISGTVVQSPARTPPRKLRLRNQIKPSQKDFDPVSLRRNQKRKRTPDHLGRDIRDGENKRTKKNMSESHLVQPAKNTSQNTNCINCTLGVEQSCCRVDACTLDNVFLQYTENLQRYAQRADHYTEKYTETLLVLMQKDREIDRLRKKKHKRGIKHKREIHEHKREIHEHEEEKVEMQKTIDDLRQQIRSLKP</sequence>
<comment type="caution">
    <text evidence="3">The sequence shown here is derived from an EMBL/GenBank/DDBJ whole genome shotgun (WGS) entry which is preliminary data.</text>
</comment>
<keyword evidence="6" id="KW-1185">Reference proteome</keyword>
<evidence type="ECO:0000313" key="6">
    <source>
        <dbReference type="Proteomes" id="UP000293195"/>
    </source>
</evidence>
<reference evidence="2" key="1">
    <citation type="submission" date="2017-10" db="EMBL/GenBank/DDBJ databases">
        <authorList>
            <person name="Armitage A.D."/>
            <person name="Barbara D.J."/>
            <person name="Woodhall J.W."/>
            <person name="Sreenivasaprasad S."/>
            <person name="Lane C.R."/>
            <person name="Clarkson J.P."/>
            <person name="Harrison R.J."/>
        </authorList>
    </citation>
    <scope>NUCLEOTIDE SEQUENCE</scope>
    <source>
        <strain evidence="2">FERA 1164</strain>
        <strain evidence="4">FERA 635</strain>
    </source>
</reference>
<feature type="compositionally biased region" description="Basic and acidic residues" evidence="1">
    <location>
        <begin position="152"/>
        <end position="165"/>
    </location>
</feature>
<organism evidence="3 5">
    <name type="scientific">Alternaria tenuissima</name>
    <dbReference type="NCBI Taxonomy" id="119927"/>
    <lineage>
        <taxon>Eukaryota</taxon>
        <taxon>Fungi</taxon>
        <taxon>Dikarya</taxon>
        <taxon>Ascomycota</taxon>
        <taxon>Pezizomycotina</taxon>
        <taxon>Dothideomycetes</taxon>
        <taxon>Pleosporomycetidae</taxon>
        <taxon>Pleosporales</taxon>
        <taxon>Pleosporineae</taxon>
        <taxon>Pleosporaceae</taxon>
        <taxon>Alternaria</taxon>
        <taxon>Alternaria sect. Alternaria</taxon>
        <taxon>Alternaria alternata complex</taxon>
    </lineage>
</organism>
<reference evidence="2 5" key="2">
    <citation type="journal article" date="2019" name="bioRxiv">
        <title>Genomics, evolutionary history and diagnostics of the Alternaria alternata species group including apple and Asian pear pathotypes.</title>
        <authorList>
            <person name="Armitage A.D."/>
            <person name="Cockerton H.M."/>
            <person name="Sreenivasaprasad S."/>
            <person name="Woodhall J.W."/>
            <person name="Lane C.R."/>
            <person name="Harrison R.J."/>
            <person name="Clarkson J.P."/>
        </authorList>
    </citation>
    <scope>NUCLEOTIDE SEQUENCE [LARGE SCALE GENOMIC DNA]</scope>
    <source>
        <strain evidence="5">FERA 1082</strain>
        <strain evidence="2">FERA 1164</strain>
        <strain evidence="4">FERA 635</strain>
    </source>
</reference>
<dbReference type="EMBL" id="PDXB01000083">
    <property type="protein sequence ID" value="RYN16075.1"/>
    <property type="molecule type" value="Genomic_DNA"/>
</dbReference>
<reference evidence="3" key="3">
    <citation type="journal article" date="2019" name="J. ISSAAS">
        <title>Genomics, evolutionary history and diagnostics of the Alternaria alternata species group including apple and Asian pear pathotypes.</title>
        <authorList>
            <person name="Armitage A.D."/>
            <person name="Cockerton H.M."/>
            <person name="Sreenivasaprasad S."/>
            <person name="Woodhall J."/>
            <person name="Lane C."/>
            <person name="Harrison R.J."/>
            <person name="Clarkson J.P."/>
        </authorList>
    </citation>
    <scope>NUCLEOTIDE SEQUENCE</scope>
    <source>
        <strain evidence="3">FERA 1082</strain>
    </source>
</reference>
<feature type="region of interest" description="Disordered" evidence="1">
    <location>
        <begin position="252"/>
        <end position="284"/>
    </location>
</feature>
<evidence type="ECO:0000313" key="4">
    <source>
        <dbReference type="EMBL" id="RYN80667.1"/>
    </source>
</evidence>
<gene>
    <name evidence="3" type="ORF">AA0114_g12448</name>
    <name evidence="2" type="ORF">AA0115_g12577</name>
    <name evidence="4" type="ORF">AA0119_g13490</name>
</gene>
<dbReference type="Proteomes" id="UP000293195">
    <property type="component" value="Unassembled WGS sequence"/>
</dbReference>
<proteinExistence type="predicted"/>
<feature type="compositionally biased region" description="Basic residues" evidence="1">
    <location>
        <begin position="252"/>
        <end position="263"/>
    </location>
</feature>
<dbReference type="EMBL" id="PDXF01000297">
    <property type="protein sequence ID" value="RYN80667.1"/>
    <property type="molecule type" value="Genomic_DNA"/>
</dbReference>
<accession>A0A4Q4M191</accession>
<feature type="compositionally biased region" description="Basic and acidic residues" evidence="1">
    <location>
        <begin position="264"/>
        <end position="284"/>
    </location>
</feature>
<dbReference type="AlphaFoldDB" id="A0A4Q4M191"/>